<dbReference type="Pfam" id="PF09579">
    <property type="entry name" value="Spore_YtfJ"/>
    <property type="match status" value="1"/>
</dbReference>
<dbReference type="PANTHER" id="PTHR39162:SF1">
    <property type="entry name" value="SPORULATION PROTEIN YTFJ"/>
    <property type="match status" value="1"/>
</dbReference>
<dbReference type="NCBIfam" id="TIGR02874">
    <property type="entry name" value="spore_ytfJ"/>
    <property type="match status" value="1"/>
</dbReference>
<reference evidence="2 3" key="1">
    <citation type="submission" date="2018-07" db="EMBL/GenBank/DDBJ databases">
        <title>Genomic Encyclopedia of Type Strains, Phase III (KMG-III): the genomes of soil and plant-associated and newly described type strains.</title>
        <authorList>
            <person name="Whitman W."/>
        </authorList>
    </citation>
    <scope>NUCLEOTIDE SEQUENCE [LARGE SCALE GENOMIC DNA]</scope>
    <source>
        <strain evidence="2 3">CECT 7287</strain>
    </source>
</reference>
<dbReference type="InterPro" id="IPR014229">
    <property type="entry name" value="Spore_YtfJ"/>
</dbReference>
<name>A0A3D9I0L5_9BACL</name>
<evidence type="ECO:0000313" key="3">
    <source>
        <dbReference type="Proteomes" id="UP000256977"/>
    </source>
</evidence>
<organism evidence="2 3">
    <name type="scientific">Cohnella phaseoli</name>
    <dbReference type="NCBI Taxonomy" id="456490"/>
    <lineage>
        <taxon>Bacteria</taxon>
        <taxon>Bacillati</taxon>
        <taxon>Bacillota</taxon>
        <taxon>Bacilli</taxon>
        <taxon>Bacillales</taxon>
        <taxon>Paenibacillaceae</taxon>
        <taxon>Cohnella</taxon>
    </lineage>
</organism>
<evidence type="ECO:0000313" key="2">
    <source>
        <dbReference type="EMBL" id="RED55191.1"/>
    </source>
</evidence>
<sequence>MAELADASQGRFKLVDTKLEHPAAGSKWTHKGVGDSGKLGTRKEELKMSQHQHPINGLMQTAMENIKDMVDVNTIVGEPVQTPDGSVIMPISKVGFGFAAGGSEFSAMEDGSDHSGKSRSHEQEGHHASVSLPFGGGSGGGVSITPIAFLVVGSQGVKVVPLDNQTHLLERLIDAAPEWVDKLKHAFMRNPNSTETIRTVETKTSNDSSLM</sequence>
<feature type="compositionally biased region" description="Basic and acidic residues" evidence="1">
    <location>
        <begin position="111"/>
        <end position="127"/>
    </location>
</feature>
<comment type="caution">
    <text evidence="2">The sequence shown here is derived from an EMBL/GenBank/DDBJ whole genome shotgun (WGS) entry which is preliminary data.</text>
</comment>
<proteinExistence type="predicted"/>
<evidence type="ECO:0000256" key="1">
    <source>
        <dbReference type="SAM" id="MobiDB-lite"/>
    </source>
</evidence>
<dbReference type="Proteomes" id="UP000256977">
    <property type="component" value="Unassembled WGS sequence"/>
</dbReference>
<dbReference type="EMBL" id="QRDZ01000044">
    <property type="protein sequence ID" value="RED55191.1"/>
    <property type="molecule type" value="Genomic_DNA"/>
</dbReference>
<dbReference type="AlphaFoldDB" id="A0A3D9I0L5"/>
<dbReference type="PANTHER" id="PTHR39162">
    <property type="entry name" value="GLL3345 PROTEIN"/>
    <property type="match status" value="1"/>
</dbReference>
<accession>A0A3D9I0L5</accession>
<keyword evidence="3" id="KW-1185">Reference proteome</keyword>
<feature type="region of interest" description="Disordered" evidence="1">
    <location>
        <begin position="105"/>
        <end position="134"/>
    </location>
</feature>
<protein>
    <submittedName>
        <fullName evidence="2">Sporulation protein YtfJ</fullName>
    </submittedName>
</protein>
<gene>
    <name evidence="2" type="ORF">DFP98_14434</name>
</gene>